<evidence type="ECO:0000256" key="9">
    <source>
        <dbReference type="SAM" id="Phobius"/>
    </source>
</evidence>
<dbReference type="InterPro" id="IPR004117">
    <property type="entry name" value="7tm6_olfct_rcpt"/>
</dbReference>
<keyword evidence="11" id="KW-1185">Reference proteome</keyword>
<organism evidence="10 11">
    <name type="scientific">Leptosia nina</name>
    <dbReference type="NCBI Taxonomy" id="320188"/>
    <lineage>
        <taxon>Eukaryota</taxon>
        <taxon>Metazoa</taxon>
        <taxon>Ecdysozoa</taxon>
        <taxon>Arthropoda</taxon>
        <taxon>Hexapoda</taxon>
        <taxon>Insecta</taxon>
        <taxon>Pterygota</taxon>
        <taxon>Neoptera</taxon>
        <taxon>Endopterygota</taxon>
        <taxon>Lepidoptera</taxon>
        <taxon>Glossata</taxon>
        <taxon>Ditrysia</taxon>
        <taxon>Papilionoidea</taxon>
        <taxon>Pieridae</taxon>
        <taxon>Pierinae</taxon>
        <taxon>Leptosia</taxon>
    </lineage>
</organism>
<comment type="subcellular location">
    <subcellularLocation>
        <location evidence="1">Membrane</location>
        <topology evidence="1">Multi-pass membrane protein</topology>
    </subcellularLocation>
</comment>
<feature type="transmembrane region" description="Helical" evidence="9">
    <location>
        <begin position="170"/>
        <end position="189"/>
    </location>
</feature>
<evidence type="ECO:0000256" key="4">
    <source>
        <dbReference type="ARBA" id="ARBA00022725"/>
    </source>
</evidence>
<evidence type="ECO:0000256" key="7">
    <source>
        <dbReference type="ARBA" id="ARBA00023170"/>
    </source>
</evidence>
<dbReference type="Proteomes" id="UP001497472">
    <property type="component" value="Unassembled WGS sequence"/>
</dbReference>
<dbReference type="EMBL" id="CAVLEF010000010">
    <property type="protein sequence ID" value="CAK1548310.1"/>
    <property type="molecule type" value="Genomic_DNA"/>
</dbReference>
<keyword evidence="8" id="KW-0807">Transducer</keyword>
<evidence type="ECO:0000256" key="2">
    <source>
        <dbReference type="ARBA" id="ARBA00022606"/>
    </source>
</evidence>
<sequence>MGSKAVARREIEASLKLSASKASVLWYKKTVFKRLLRELIEIWPVTPEDIETQNVKDKSLKTLRSVHACQVCVWVTISSDLLFSGFASHIVLLLRILQDRLKNLTVTGKSETEYHQRIVECIKLHQRLIRYCKDIGEAFSFVNLVNIVLSSINICCVVFTILLLEPLVAVSNKLFLMSALTQVGILCWYGHDIIHAKLKSGGPWTAAPDALRGPATCYII</sequence>
<protein>
    <recommendedName>
        <fullName evidence="12">Odorant receptor</fullName>
    </recommendedName>
</protein>
<keyword evidence="6 9" id="KW-0472">Membrane</keyword>
<accession>A0AAV1JIB9</accession>
<dbReference type="GO" id="GO:0005549">
    <property type="term" value="F:odorant binding"/>
    <property type="evidence" value="ECO:0007669"/>
    <property type="project" value="InterPro"/>
</dbReference>
<dbReference type="AlphaFoldDB" id="A0AAV1JIB9"/>
<keyword evidence="4" id="KW-0552">Olfaction</keyword>
<evidence type="ECO:0000256" key="3">
    <source>
        <dbReference type="ARBA" id="ARBA00022692"/>
    </source>
</evidence>
<comment type="caution">
    <text evidence="10">The sequence shown here is derived from an EMBL/GenBank/DDBJ whole genome shotgun (WGS) entry which is preliminary data.</text>
</comment>
<reference evidence="10 11" key="1">
    <citation type="submission" date="2023-11" db="EMBL/GenBank/DDBJ databases">
        <authorList>
            <person name="Okamura Y."/>
        </authorList>
    </citation>
    <scope>NUCLEOTIDE SEQUENCE [LARGE SCALE GENOMIC DNA]</scope>
</reference>
<evidence type="ECO:0000256" key="1">
    <source>
        <dbReference type="ARBA" id="ARBA00004141"/>
    </source>
</evidence>
<keyword evidence="5 9" id="KW-1133">Transmembrane helix</keyword>
<proteinExistence type="predicted"/>
<evidence type="ECO:0000256" key="8">
    <source>
        <dbReference type="ARBA" id="ARBA00023224"/>
    </source>
</evidence>
<keyword evidence="2" id="KW-0716">Sensory transduction</keyword>
<dbReference type="GO" id="GO:0007165">
    <property type="term" value="P:signal transduction"/>
    <property type="evidence" value="ECO:0007669"/>
    <property type="project" value="UniProtKB-KW"/>
</dbReference>
<dbReference type="PANTHER" id="PTHR21137:SF44">
    <property type="entry name" value="ODORANT RECEPTOR 13A-RELATED"/>
    <property type="match status" value="1"/>
</dbReference>
<gene>
    <name evidence="10" type="ORF">LNINA_LOCUS7716</name>
</gene>
<dbReference type="PANTHER" id="PTHR21137">
    <property type="entry name" value="ODORANT RECEPTOR"/>
    <property type="match status" value="1"/>
</dbReference>
<keyword evidence="3 9" id="KW-0812">Transmembrane</keyword>
<evidence type="ECO:0000256" key="5">
    <source>
        <dbReference type="ARBA" id="ARBA00022989"/>
    </source>
</evidence>
<name>A0AAV1JIB9_9NEOP</name>
<keyword evidence="7" id="KW-0675">Receptor</keyword>
<dbReference type="GO" id="GO:0004984">
    <property type="term" value="F:olfactory receptor activity"/>
    <property type="evidence" value="ECO:0007669"/>
    <property type="project" value="InterPro"/>
</dbReference>
<feature type="transmembrane region" description="Helical" evidence="9">
    <location>
        <begin position="138"/>
        <end position="164"/>
    </location>
</feature>
<dbReference type="Pfam" id="PF02949">
    <property type="entry name" value="7tm_6"/>
    <property type="match status" value="1"/>
</dbReference>
<evidence type="ECO:0000256" key="6">
    <source>
        <dbReference type="ARBA" id="ARBA00023136"/>
    </source>
</evidence>
<evidence type="ECO:0000313" key="11">
    <source>
        <dbReference type="Proteomes" id="UP001497472"/>
    </source>
</evidence>
<evidence type="ECO:0000313" key="10">
    <source>
        <dbReference type="EMBL" id="CAK1548310.1"/>
    </source>
</evidence>
<evidence type="ECO:0008006" key="12">
    <source>
        <dbReference type="Google" id="ProtNLM"/>
    </source>
</evidence>
<dbReference type="GO" id="GO:0005886">
    <property type="term" value="C:plasma membrane"/>
    <property type="evidence" value="ECO:0007669"/>
    <property type="project" value="TreeGrafter"/>
</dbReference>